<dbReference type="GO" id="GO:0006825">
    <property type="term" value="P:copper ion transport"/>
    <property type="evidence" value="ECO:0007669"/>
    <property type="project" value="InterPro"/>
</dbReference>
<evidence type="ECO:0000313" key="3">
    <source>
        <dbReference type="EMBL" id="GKU27580.1"/>
    </source>
</evidence>
<keyword evidence="1" id="KW-0479">Metal-binding</keyword>
<gene>
    <name evidence="3" type="ORF">CFOLD11_44070</name>
</gene>
<dbReference type="CDD" id="cd00371">
    <property type="entry name" value="HMA"/>
    <property type="match status" value="1"/>
</dbReference>
<feature type="domain" description="HMA" evidence="2">
    <location>
        <begin position="1"/>
        <end position="66"/>
    </location>
</feature>
<dbReference type="Proteomes" id="UP001057868">
    <property type="component" value="Unassembled WGS sequence"/>
</dbReference>
<dbReference type="PRINTS" id="PR00944">
    <property type="entry name" value="CUEXPORT"/>
</dbReference>
<dbReference type="GO" id="GO:0005507">
    <property type="term" value="F:copper ion binding"/>
    <property type="evidence" value="ECO:0007669"/>
    <property type="project" value="InterPro"/>
</dbReference>
<sequence>MKKKILVEGMSCGHCVSHVKEALSGLNGVTGVDINLTAKTAILEAIEDINDQEIKSAIDEAGYDVVGIENL</sequence>
<accession>A0A9W5Y6P5</accession>
<evidence type="ECO:0000259" key="2">
    <source>
        <dbReference type="PROSITE" id="PS50846"/>
    </source>
</evidence>
<dbReference type="InterPro" id="IPR036163">
    <property type="entry name" value="HMA_dom_sf"/>
</dbReference>
<evidence type="ECO:0000256" key="1">
    <source>
        <dbReference type="ARBA" id="ARBA00022723"/>
    </source>
</evidence>
<keyword evidence="4" id="KW-1185">Reference proteome</keyword>
<evidence type="ECO:0000313" key="4">
    <source>
        <dbReference type="Proteomes" id="UP001057868"/>
    </source>
</evidence>
<name>A0A9W5Y6P5_9CLOT</name>
<dbReference type="InterPro" id="IPR017969">
    <property type="entry name" value="Heavy-metal-associated_CS"/>
</dbReference>
<dbReference type="SUPFAM" id="SSF55008">
    <property type="entry name" value="HMA, heavy metal-associated domain"/>
    <property type="match status" value="1"/>
</dbReference>
<protein>
    <recommendedName>
        <fullName evidence="2">HMA domain-containing protein</fullName>
    </recommendedName>
</protein>
<comment type="caution">
    <text evidence="3">The sequence shown here is derived from an EMBL/GenBank/DDBJ whole genome shotgun (WGS) entry which is preliminary data.</text>
</comment>
<dbReference type="EMBL" id="BQXY01000013">
    <property type="protein sequence ID" value="GKU27580.1"/>
    <property type="molecule type" value="Genomic_DNA"/>
</dbReference>
<proteinExistence type="predicted"/>
<dbReference type="PROSITE" id="PS50846">
    <property type="entry name" value="HMA_2"/>
    <property type="match status" value="1"/>
</dbReference>
<dbReference type="PROSITE" id="PS01047">
    <property type="entry name" value="HMA_1"/>
    <property type="match status" value="1"/>
</dbReference>
<dbReference type="Gene3D" id="3.30.70.100">
    <property type="match status" value="1"/>
</dbReference>
<reference evidence="3" key="1">
    <citation type="journal article" date="2023" name="Int. J. Syst. Evol. Microbiol.">
        <title>&lt;i&gt;Clostridium folliculivorans&lt;/i&gt; sp. nov., isolated from soil samples of an organic paddy in Japan.</title>
        <authorList>
            <person name="Tazawa J."/>
            <person name="Kobayashi H."/>
            <person name="Tanizawa Y."/>
            <person name="Uchino A."/>
            <person name="Tanaka F."/>
            <person name="Urashima Y."/>
            <person name="Miura S."/>
            <person name="Sakamoto M."/>
            <person name="Ohkuma M."/>
            <person name="Tohno M."/>
        </authorList>
    </citation>
    <scope>NUCLEOTIDE SEQUENCE</scope>
    <source>
        <strain evidence="3">D1-1</strain>
    </source>
</reference>
<organism evidence="3 4">
    <name type="scientific">Clostridium folliculivorans</name>
    <dbReference type="NCBI Taxonomy" id="2886038"/>
    <lineage>
        <taxon>Bacteria</taxon>
        <taxon>Bacillati</taxon>
        <taxon>Bacillota</taxon>
        <taxon>Clostridia</taxon>
        <taxon>Eubacteriales</taxon>
        <taxon>Clostridiaceae</taxon>
        <taxon>Clostridium</taxon>
    </lineage>
</organism>
<dbReference type="InterPro" id="IPR006121">
    <property type="entry name" value="HMA_dom"/>
</dbReference>
<dbReference type="AlphaFoldDB" id="A0A9W5Y6P5"/>
<dbReference type="RefSeq" id="WP_261854438.1">
    <property type="nucleotide sequence ID" value="NZ_BQXY01000013.1"/>
</dbReference>
<dbReference type="InterPro" id="IPR000428">
    <property type="entry name" value="Cu-bd"/>
</dbReference>
<dbReference type="Pfam" id="PF00403">
    <property type="entry name" value="HMA"/>
    <property type="match status" value="1"/>
</dbReference>